<dbReference type="GO" id="GO:0006098">
    <property type="term" value="P:pentose-phosphate shunt"/>
    <property type="evidence" value="ECO:0007669"/>
    <property type="project" value="UniProtKB-UniPathway"/>
</dbReference>
<dbReference type="EMBL" id="CP000108">
    <property type="protein sequence ID" value="ABB29044.1"/>
    <property type="molecule type" value="Genomic_DNA"/>
</dbReference>
<dbReference type="SUPFAM" id="SSF100950">
    <property type="entry name" value="NagB/RpiA/CoA transferase-like"/>
    <property type="match status" value="1"/>
</dbReference>
<comment type="function">
    <text evidence="2 7">Hydrolysis of 6-phosphogluconolactone to 6-phosphogluconate.</text>
</comment>
<dbReference type="AlphaFoldDB" id="Q3APN1"/>
<dbReference type="PANTHER" id="PTHR11054:SF0">
    <property type="entry name" value="6-PHOSPHOGLUCONOLACTONASE"/>
    <property type="match status" value="1"/>
</dbReference>
<protein>
    <recommendedName>
        <fullName evidence="6 7">6-phosphogluconolactonase</fullName>
        <shortName evidence="7">6PGL</shortName>
        <ecNumber evidence="5 7">3.1.1.31</ecNumber>
    </recommendedName>
</protein>
<dbReference type="InterPro" id="IPR005900">
    <property type="entry name" value="6-phosphogluconolactonase_DevB"/>
</dbReference>
<dbReference type="UniPathway" id="UPA00115">
    <property type="reaction ID" value="UER00409"/>
</dbReference>
<dbReference type="Gene3D" id="3.40.50.1360">
    <property type="match status" value="1"/>
</dbReference>
<evidence type="ECO:0000313" key="9">
    <source>
        <dbReference type="EMBL" id="ABB29044.1"/>
    </source>
</evidence>
<dbReference type="NCBIfam" id="TIGR01198">
    <property type="entry name" value="pgl"/>
    <property type="match status" value="1"/>
</dbReference>
<dbReference type="GO" id="GO:0005975">
    <property type="term" value="P:carbohydrate metabolic process"/>
    <property type="evidence" value="ECO:0007669"/>
    <property type="project" value="UniProtKB-UniRule"/>
</dbReference>
<evidence type="ECO:0000256" key="5">
    <source>
        <dbReference type="ARBA" id="ARBA00013198"/>
    </source>
</evidence>
<gene>
    <name evidence="7" type="primary">pgl</name>
    <name evidence="9" type="ordered locus">Cag_1793</name>
</gene>
<dbReference type="STRING" id="340177.Cag_1793"/>
<accession>Q3APN1</accession>
<name>Q3APN1_CHLCH</name>
<dbReference type="InterPro" id="IPR006148">
    <property type="entry name" value="Glc/Gal-6P_isomerase"/>
</dbReference>
<evidence type="ECO:0000259" key="8">
    <source>
        <dbReference type="Pfam" id="PF01182"/>
    </source>
</evidence>
<dbReference type="PANTHER" id="PTHR11054">
    <property type="entry name" value="6-PHOSPHOGLUCONOLACTONASE"/>
    <property type="match status" value="1"/>
</dbReference>
<evidence type="ECO:0000256" key="3">
    <source>
        <dbReference type="ARBA" id="ARBA00004961"/>
    </source>
</evidence>
<evidence type="ECO:0000256" key="2">
    <source>
        <dbReference type="ARBA" id="ARBA00002681"/>
    </source>
</evidence>
<evidence type="ECO:0000256" key="4">
    <source>
        <dbReference type="ARBA" id="ARBA00010662"/>
    </source>
</evidence>
<comment type="similarity">
    <text evidence="4 7">Belongs to the glucosamine/galactosamine-6-phosphate isomerase family. 6-phosphogluconolactonase subfamily.</text>
</comment>
<dbReference type="HOGENOM" id="CLU_053947_2_0_10"/>
<evidence type="ECO:0000256" key="6">
    <source>
        <dbReference type="ARBA" id="ARBA00020337"/>
    </source>
</evidence>
<dbReference type="GO" id="GO:0017057">
    <property type="term" value="F:6-phosphogluconolactonase activity"/>
    <property type="evidence" value="ECO:0007669"/>
    <property type="project" value="UniProtKB-UniRule"/>
</dbReference>
<proteinExistence type="inferred from homology"/>
<dbReference type="InterPro" id="IPR039104">
    <property type="entry name" value="6PGL"/>
</dbReference>
<organism evidence="9">
    <name type="scientific">Chlorobium chlorochromatii (strain CaD3)</name>
    <dbReference type="NCBI Taxonomy" id="340177"/>
    <lineage>
        <taxon>Bacteria</taxon>
        <taxon>Pseudomonadati</taxon>
        <taxon>Chlorobiota</taxon>
        <taxon>Chlorobiia</taxon>
        <taxon>Chlorobiales</taxon>
        <taxon>Chlorobiaceae</taxon>
        <taxon>Chlorobium/Pelodictyon group</taxon>
        <taxon>Chlorobium</taxon>
    </lineage>
</organism>
<sequence length="261" mass="29077">MPHHPTQHLITEPLADVTLHAAALILAAAHRAVVERGSFTMVLAGGQSPRQLYTMLGQGLPCNELQRWQLPLPEECANTELICLPPSTWLFQSDERCVPPNHPDSNQRMIRETLLASAALPPDHFFAMDSTPDNPYLAASQYEERLQLFFANERTTPLFDMMLLGMGDDGHTASLFADDEQGLHECDAWVMARNAAQGKPPGWRITMSLPLLQRARQVLFFVPSATKHQLVQRIVAGNAPTLPAAMVQPPYGDVYWFTTKE</sequence>
<comment type="pathway">
    <text evidence="3 7">Carbohydrate degradation; pentose phosphate pathway; D-ribulose 5-phosphate from D-glucose 6-phosphate (oxidative stage): step 2/3.</text>
</comment>
<keyword evidence="7 9" id="KW-0378">Hydrolase</keyword>
<dbReference type="KEGG" id="cch:Cag_1793"/>
<dbReference type="Pfam" id="PF01182">
    <property type="entry name" value="Glucosamine_iso"/>
    <property type="match status" value="1"/>
</dbReference>
<dbReference type="eggNOG" id="COG0363">
    <property type="taxonomic scope" value="Bacteria"/>
</dbReference>
<feature type="domain" description="Glucosamine/galactosamine-6-phosphate isomerase" evidence="8">
    <location>
        <begin position="17"/>
        <end position="256"/>
    </location>
</feature>
<dbReference type="InterPro" id="IPR037171">
    <property type="entry name" value="NagB/RpiA_transferase-like"/>
</dbReference>
<comment type="catalytic activity">
    <reaction evidence="1 7">
        <text>6-phospho-D-glucono-1,5-lactone + H2O = 6-phospho-D-gluconate + H(+)</text>
        <dbReference type="Rhea" id="RHEA:12556"/>
        <dbReference type="ChEBI" id="CHEBI:15377"/>
        <dbReference type="ChEBI" id="CHEBI:15378"/>
        <dbReference type="ChEBI" id="CHEBI:57955"/>
        <dbReference type="ChEBI" id="CHEBI:58759"/>
        <dbReference type="EC" id="3.1.1.31"/>
    </reaction>
</comment>
<dbReference type="CDD" id="cd01400">
    <property type="entry name" value="6PGL"/>
    <property type="match status" value="1"/>
</dbReference>
<dbReference type="OrthoDB" id="9810967at2"/>
<dbReference type="EC" id="3.1.1.31" evidence="5 7"/>
<evidence type="ECO:0000256" key="1">
    <source>
        <dbReference type="ARBA" id="ARBA00000832"/>
    </source>
</evidence>
<reference evidence="9" key="1">
    <citation type="submission" date="2005-08" db="EMBL/GenBank/DDBJ databases">
        <title>Complete sequence of Chlorobium chlorochromatii CaD3.</title>
        <authorList>
            <person name="Copeland A."/>
            <person name="Lucas S."/>
            <person name="Lapidus A."/>
            <person name="Barry K."/>
            <person name="Detter J.C."/>
            <person name="Glavina T."/>
            <person name="Hammon N."/>
            <person name="Israni S."/>
            <person name="Pitluck S."/>
            <person name="Bryant D."/>
            <person name="Schmutz J."/>
            <person name="Larimer F."/>
            <person name="Land M."/>
            <person name="Kyrpides N."/>
            <person name="Ivanova N."/>
            <person name="Richardson P."/>
        </authorList>
    </citation>
    <scope>NUCLEOTIDE SEQUENCE [LARGE SCALE GENOMIC DNA]</scope>
    <source>
        <strain evidence="9">CaD3</strain>
    </source>
</reference>
<evidence type="ECO:0000256" key="7">
    <source>
        <dbReference type="RuleBase" id="RU365095"/>
    </source>
</evidence>